<dbReference type="EMBL" id="CP072642">
    <property type="protein sequence ID" value="QUV93163.1"/>
    <property type="molecule type" value="Genomic_DNA"/>
</dbReference>
<evidence type="ECO:0000313" key="5">
    <source>
        <dbReference type="EMBL" id="QUV93163.1"/>
    </source>
</evidence>
<comment type="similarity">
    <text evidence="2">Belongs to the HAD-like hydrolase superfamily. CbbY/CbbZ/Gph/YieH family.</text>
</comment>
<protein>
    <submittedName>
        <fullName evidence="5">HAD family phosphatase</fullName>
    </submittedName>
</protein>
<gene>
    <name evidence="5" type="ORF">J8C05_07185</name>
</gene>
<dbReference type="Pfam" id="PF13419">
    <property type="entry name" value="HAD_2"/>
    <property type="match status" value="1"/>
</dbReference>
<dbReference type="SFLD" id="SFLDG01135">
    <property type="entry name" value="C1.5.6:_HAD__Beta-PGM__Phospha"/>
    <property type="match status" value="1"/>
</dbReference>
<dbReference type="InterPro" id="IPR023214">
    <property type="entry name" value="HAD_sf"/>
</dbReference>
<comment type="cofactor">
    <cofactor evidence="1">
        <name>Mg(2+)</name>
        <dbReference type="ChEBI" id="CHEBI:18420"/>
    </cofactor>
</comment>
<evidence type="ECO:0000256" key="3">
    <source>
        <dbReference type="ARBA" id="ARBA00022723"/>
    </source>
</evidence>
<reference evidence="5 6" key="1">
    <citation type="submission" date="2021-03" db="EMBL/GenBank/DDBJ databases">
        <title>Genomic and phenotypic characterization of Chloracidobacterium isolates provides evidence for multiple species.</title>
        <authorList>
            <person name="Saini M.K."/>
            <person name="Costas A.M.G."/>
            <person name="Tank M."/>
            <person name="Bryant D.A."/>
        </authorList>
    </citation>
    <scope>NUCLEOTIDE SEQUENCE [LARGE SCALE GENOMIC DNA]</scope>
    <source>
        <strain evidence="5 6">N</strain>
    </source>
</reference>
<dbReference type="Proteomes" id="UP000677668">
    <property type="component" value="Chromosome 1"/>
</dbReference>
<dbReference type="SUPFAM" id="SSF56784">
    <property type="entry name" value="HAD-like"/>
    <property type="match status" value="1"/>
</dbReference>
<dbReference type="SFLD" id="SFLDS00003">
    <property type="entry name" value="Haloacid_Dehalogenase"/>
    <property type="match status" value="1"/>
</dbReference>
<evidence type="ECO:0000256" key="1">
    <source>
        <dbReference type="ARBA" id="ARBA00001946"/>
    </source>
</evidence>
<dbReference type="NCBIfam" id="TIGR01509">
    <property type="entry name" value="HAD-SF-IA-v3"/>
    <property type="match status" value="1"/>
</dbReference>
<dbReference type="RefSeq" id="WP_211421572.1">
    <property type="nucleotide sequence ID" value="NZ_CP072642.1"/>
</dbReference>
<keyword evidence="6" id="KW-1185">Reference proteome</keyword>
<keyword evidence="3" id="KW-0479">Metal-binding</keyword>
<accession>A0ABX8AWV5</accession>
<dbReference type="InterPro" id="IPR041492">
    <property type="entry name" value="HAD_2"/>
</dbReference>
<evidence type="ECO:0000313" key="6">
    <source>
        <dbReference type="Proteomes" id="UP000677668"/>
    </source>
</evidence>
<sequence length="233" mass="26280">MIKAVIFDFDGIIADTEELHFTCLKDILYQEEIFINRQTYDEIYLALDDKNCFKRAFATAKSKELSHQEIEELVKRKANLLQSNLTEVKLFSGTSEWIKKHASEVLLGICSGALHREITQVLSKHSLLEYFAVIVTAEDVEQSKPSPEGYLLALQRLQEISGRHISPSECLVIEDSVAGIEAAKAARMYCAAITNSYSREKLCQADVIFDSILELSLERLDIQLRPPDILPSG</sequence>
<proteinExistence type="inferred from homology"/>
<evidence type="ECO:0000256" key="2">
    <source>
        <dbReference type="ARBA" id="ARBA00006171"/>
    </source>
</evidence>
<dbReference type="Gene3D" id="1.10.150.240">
    <property type="entry name" value="Putative phosphatase, domain 2"/>
    <property type="match status" value="1"/>
</dbReference>
<name>A0ABX8AWV5_9BACT</name>
<dbReference type="PANTHER" id="PTHR46193">
    <property type="entry name" value="6-PHOSPHOGLUCONATE PHOSPHATASE"/>
    <property type="match status" value="1"/>
</dbReference>
<dbReference type="Gene3D" id="3.40.50.1000">
    <property type="entry name" value="HAD superfamily/HAD-like"/>
    <property type="match status" value="1"/>
</dbReference>
<dbReference type="PANTHER" id="PTHR46193:SF21">
    <property type="entry name" value="SLL1138 PROTEIN"/>
    <property type="match status" value="1"/>
</dbReference>
<organism evidence="5 6">
    <name type="scientific">Chloracidobacterium sp. N</name>
    <dbReference type="NCBI Taxonomy" id="2821540"/>
    <lineage>
        <taxon>Bacteria</taxon>
        <taxon>Pseudomonadati</taxon>
        <taxon>Acidobacteriota</taxon>
        <taxon>Terriglobia</taxon>
        <taxon>Terriglobales</taxon>
        <taxon>Acidobacteriaceae</taxon>
        <taxon>Chloracidobacterium</taxon>
        <taxon>Chloracidobacterium aggregatum</taxon>
    </lineage>
</organism>
<dbReference type="InterPro" id="IPR023198">
    <property type="entry name" value="PGP-like_dom2"/>
</dbReference>
<evidence type="ECO:0000256" key="4">
    <source>
        <dbReference type="ARBA" id="ARBA00022842"/>
    </source>
</evidence>
<dbReference type="InterPro" id="IPR051600">
    <property type="entry name" value="Beta-PGM-like"/>
</dbReference>
<dbReference type="CDD" id="cd07505">
    <property type="entry name" value="HAD_BPGM-like"/>
    <property type="match status" value="1"/>
</dbReference>
<dbReference type="InterPro" id="IPR036412">
    <property type="entry name" value="HAD-like_sf"/>
</dbReference>
<dbReference type="InterPro" id="IPR006439">
    <property type="entry name" value="HAD-SF_hydro_IA"/>
</dbReference>
<dbReference type="SFLD" id="SFLDG01129">
    <property type="entry name" value="C1.5:_HAD__Beta-PGM__Phosphata"/>
    <property type="match status" value="1"/>
</dbReference>
<keyword evidence="4" id="KW-0460">Magnesium</keyword>